<dbReference type="Pfam" id="PF01161">
    <property type="entry name" value="PBP"/>
    <property type="match status" value="1"/>
</dbReference>
<feature type="signal peptide" evidence="1">
    <location>
        <begin position="1"/>
        <end position="19"/>
    </location>
</feature>
<reference evidence="3" key="1">
    <citation type="submission" date="2025-08" db="UniProtKB">
        <authorList>
            <consortium name="RefSeq"/>
        </authorList>
    </citation>
    <scope>IDENTIFICATION</scope>
    <source>
        <strain evidence="3">11010-0011.00</strain>
        <tissue evidence="3">Whole body</tissue>
    </source>
</reference>
<feature type="chain" id="PRO_5026770022" evidence="1">
    <location>
        <begin position="20"/>
        <end position="211"/>
    </location>
</feature>
<protein>
    <submittedName>
        <fullName evidence="3">Odorant-binding protein A5</fullName>
    </submittedName>
</protein>
<gene>
    <name evidence="3" type="primary">LOC115631220</name>
</gene>
<accession>A0A6J2U5E6</accession>
<sequence length="211" mass="24265">MQYLIAVSSFVLALALAQGEERDVQRIMKDMSIIPDVLKEPPKELLKVIFENRLNIEEGNLYTPMSLKFEPKLDWDADEDTYYTIVMLTPDAPSRENPIYRSWLHWLVVNVPGDSISKGQIISEYYGPIPPKKSGELRYVVLVYEQSDKIEFKEQKVELNNPDQHSNFDVQKFADKYSLGTPVAGNTFLAKWDESVPELMQLLYGISDVNE</sequence>
<evidence type="ECO:0000256" key="1">
    <source>
        <dbReference type="SAM" id="SignalP"/>
    </source>
</evidence>
<dbReference type="InterPro" id="IPR036610">
    <property type="entry name" value="PEBP-like_sf"/>
</dbReference>
<organism evidence="2 3">
    <name type="scientific">Drosophila lebanonensis</name>
    <name type="common">Fruit fly</name>
    <name type="synonym">Scaptodrosophila lebanonensis</name>
    <dbReference type="NCBI Taxonomy" id="7225"/>
    <lineage>
        <taxon>Eukaryota</taxon>
        <taxon>Metazoa</taxon>
        <taxon>Ecdysozoa</taxon>
        <taxon>Arthropoda</taxon>
        <taxon>Hexapoda</taxon>
        <taxon>Insecta</taxon>
        <taxon>Pterygota</taxon>
        <taxon>Neoptera</taxon>
        <taxon>Endopterygota</taxon>
        <taxon>Diptera</taxon>
        <taxon>Brachycera</taxon>
        <taxon>Muscomorpha</taxon>
        <taxon>Ephydroidea</taxon>
        <taxon>Drosophilidae</taxon>
        <taxon>Scaptodrosophila</taxon>
    </lineage>
</organism>
<dbReference type="AlphaFoldDB" id="A0A6J2U5E6"/>
<dbReference type="InterPro" id="IPR035810">
    <property type="entry name" value="PEBP_euk"/>
</dbReference>
<name>A0A6J2U5E6_DROLE</name>
<keyword evidence="1" id="KW-0732">Signal</keyword>
<evidence type="ECO:0000313" key="2">
    <source>
        <dbReference type="Proteomes" id="UP000504634"/>
    </source>
</evidence>
<dbReference type="RefSeq" id="XP_030383786.1">
    <property type="nucleotide sequence ID" value="XM_030527926.1"/>
</dbReference>
<dbReference type="Gene3D" id="3.90.280.10">
    <property type="entry name" value="PEBP-like"/>
    <property type="match status" value="1"/>
</dbReference>
<dbReference type="InterPro" id="IPR008914">
    <property type="entry name" value="PEBP"/>
</dbReference>
<dbReference type="CTD" id="33317"/>
<keyword evidence="2" id="KW-1185">Reference proteome</keyword>
<dbReference type="PANTHER" id="PTHR11362:SF82">
    <property type="entry name" value="PHOSPHATIDYLETHANOLAMINE-BINDING PROTEIN 4"/>
    <property type="match status" value="1"/>
</dbReference>
<proteinExistence type="predicted"/>
<dbReference type="SUPFAM" id="SSF49777">
    <property type="entry name" value="PEBP-like"/>
    <property type="match status" value="1"/>
</dbReference>
<dbReference type="GeneID" id="115631220"/>
<dbReference type="CDD" id="cd00866">
    <property type="entry name" value="PEBP_euk"/>
    <property type="match status" value="1"/>
</dbReference>
<dbReference type="Proteomes" id="UP000504634">
    <property type="component" value="Unplaced"/>
</dbReference>
<dbReference type="PANTHER" id="PTHR11362">
    <property type="entry name" value="PHOSPHATIDYLETHANOLAMINE-BINDING PROTEIN"/>
    <property type="match status" value="1"/>
</dbReference>
<evidence type="ECO:0000313" key="3">
    <source>
        <dbReference type="RefSeq" id="XP_030383786.1"/>
    </source>
</evidence>
<dbReference type="OrthoDB" id="2506647at2759"/>